<feature type="domain" description="Bromo" evidence="4">
    <location>
        <begin position="70"/>
        <end position="140"/>
    </location>
</feature>
<dbReference type="PANTHER" id="PTHR47343:SF1">
    <property type="entry name" value="TRANSCRIPTIONAL ACTIVATOR SPT7"/>
    <property type="match status" value="1"/>
</dbReference>
<dbReference type="GO" id="GO:0006357">
    <property type="term" value="P:regulation of transcription by RNA polymerase II"/>
    <property type="evidence" value="ECO:0007669"/>
    <property type="project" value="TreeGrafter"/>
</dbReference>
<feature type="region of interest" description="Disordered" evidence="3">
    <location>
        <begin position="835"/>
        <end position="868"/>
    </location>
</feature>
<name>A0A9P6VUB8_RHOMI</name>
<dbReference type="AlphaFoldDB" id="A0A9P6VUB8"/>
<dbReference type="PROSITE" id="PS50014">
    <property type="entry name" value="BROMODOMAIN_2"/>
    <property type="match status" value="1"/>
</dbReference>
<dbReference type="SUPFAM" id="SSF47370">
    <property type="entry name" value="Bromodomain"/>
    <property type="match status" value="1"/>
</dbReference>
<dbReference type="PRINTS" id="PR00503">
    <property type="entry name" value="BROMODOMAIN"/>
</dbReference>
<feature type="compositionally biased region" description="Low complexity" evidence="3">
    <location>
        <begin position="489"/>
        <end position="498"/>
    </location>
</feature>
<dbReference type="InterPro" id="IPR037782">
    <property type="entry name" value="Spt7"/>
</dbReference>
<feature type="region of interest" description="Disordered" evidence="3">
    <location>
        <begin position="473"/>
        <end position="524"/>
    </location>
</feature>
<comment type="caution">
    <text evidence="5">The sequence shown here is derived from an EMBL/GenBank/DDBJ whole genome shotgun (WGS) entry which is preliminary data.</text>
</comment>
<evidence type="ECO:0000259" key="4">
    <source>
        <dbReference type="PROSITE" id="PS50014"/>
    </source>
</evidence>
<dbReference type="Gene3D" id="1.20.920.10">
    <property type="entry name" value="Bromodomain-like"/>
    <property type="match status" value="1"/>
</dbReference>
<feature type="compositionally biased region" description="Low complexity" evidence="3">
    <location>
        <begin position="225"/>
        <end position="237"/>
    </location>
</feature>
<feature type="region of interest" description="Disordered" evidence="3">
    <location>
        <begin position="298"/>
        <end position="337"/>
    </location>
</feature>
<feature type="compositionally biased region" description="Low complexity" evidence="3">
    <location>
        <begin position="316"/>
        <end position="329"/>
    </location>
</feature>
<dbReference type="OrthoDB" id="21449at2759"/>
<dbReference type="InterPro" id="IPR001487">
    <property type="entry name" value="Bromodomain"/>
</dbReference>
<dbReference type="Proteomes" id="UP000777482">
    <property type="component" value="Unassembled WGS sequence"/>
</dbReference>
<dbReference type="EMBL" id="PUHQ01000108">
    <property type="protein sequence ID" value="KAG0655922.1"/>
    <property type="molecule type" value="Genomic_DNA"/>
</dbReference>
<sequence length="900" mass="97864">MKYLFAAIDARQARLRSQNGAHPNGKHSRRKFDPQQLKRLVVEASEAVDDKSAANDFQETLERIVNEIKNTTEHSGPFLQKVRKADVPDYFDVIKHPMDLATLLKKVRQQSYRTKKAFADDLDLIWSNCLLYNSHPSHPLRHSAEVLRAKSNQLLEFITDPAVTQRTLLVASLSSAALDQRRDSSTRTGTPDEDADGESDDDVRSKRALSQRLLNHVNGEATRDSSASPAPSHRASAGVARRLSRKEDTPPPVSPSPEPIPPTPAELPFEETPAFVRTSTGMQEFLLLEQELTKLEDSGFNPTKASSILPPSAYDSTTTANGSTANGASQHPGAKTRDRVAELVRHLNPHVLPEPAASTSISATPFGAADTPPELPATALRSRRDPSEPLEALWWDIVGPSPSSSLLFGAPDAVVAPKANGTNGTHLDDSHSPGKHVPRTVLPPLAPALAASMPHVPWLGYSATPYETSAGLALRSPRKARSKDSALNSSSPVKSAVKASRRTTNKEEKVQKKKKTVKGDSNAEYNIASRMRRNCETLRNIRRVGGILARESTLGDLESPPLSDDSDDDERPRKRRRVSNSTFLASSLSKQSLRVPATSATASQDAMRTIGSGMLAHAGFEGTSPAALDVIGQLAGQYISNFGRTLRFYADRYSGALDNSQILCRSLSENGVPTPDHLRAYVADDVDRYGSRLSDLLGRLERTRAEQLEAVANVDPAEQVRAEESLFANDGEAFVAGDFAARIGEDFFALAEQGLDQELNMSTLVVPRWMLRGDPRPLDSEATSSLAYSPPPSFVPLTMDGVADQIGLLRPYWLLRASKPELGLMEDLAIQNSTNAGRPKTAVRHKVPPNGRIPFKGKKRPDDPTMPASIAAQLAGALEPKKKRRKALLEEVVVAESGAE</sequence>
<dbReference type="CDD" id="cd22927">
    <property type="entry name" value="HFD_SPT7"/>
    <property type="match status" value="1"/>
</dbReference>
<feature type="region of interest" description="Disordered" evidence="3">
    <location>
        <begin position="417"/>
        <end position="437"/>
    </location>
</feature>
<evidence type="ECO:0000256" key="1">
    <source>
        <dbReference type="ARBA" id="ARBA00023117"/>
    </source>
</evidence>
<evidence type="ECO:0000256" key="3">
    <source>
        <dbReference type="SAM" id="MobiDB-lite"/>
    </source>
</evidence>
<keyword evidence="6" id="KW-1185">Reference proteome</keyword>
<evidence type="ECO:0000313" key="6">
    <source>
        <dbReference type="Proteomes" id="UP000777482"/>
    </source>
</evidence>
<dbReference type="PANTHER" id="PTHR47343">
    <property type="entry name" value="TRANSCRIPTIONAL ACTIVATOR SPT7"/>
    <property type="match status" value="1"/>
</dbReference>
<dbReference type="GO" id="GO:0006325">
    <property type="term" value="P:chromatin organization"/>
    <property type="evidence" value="ECO:0007669"/>
    <property type="project" value="UniProtKB-ARBA"/>
</dbReference>
<dbReference type="GO" id="GO:0000124">
    <property type="term" value="C:SAGA complex"/>
    <property type="evidence" value="ECO:0007669"/>
    <property type="project" value="InterPro"/>
</dbReference>
<gene>
    <name evidence="5" type="primary">SPT7</name>
    <name evidence="5" type="ORF">C6P46_000555</name>
</gene>
<feature type="compositionally biased region" description="Acidic residues" evidence="3">
    <location>
        <begin position="191"/>
        <end position="201"/>
    </location>
</feature>
<dbReference type="GO" id="GO:0046695">
    <property type="term" value="C:SLIK (SAGA-like) complex"/>
    <property type="evidence" value="ECO:0007669"/>
    <property type="project" value="InterPro"/>
</dbReference>
<feature type="region of interest" description="Disordered" evidence="3">
    <location>
        <begin position="176"/>
        <end position="266"/>
    </location>
</feature>
<dbReference type="Gene3D" id="1.10.20.10">
    <property type="entry name" value="Histone, subunit A"/>
    <property type="match status" value="1"/>
</dbReference>
<keyword evidence="1 2" id="KW-0103">Bromodomain</keyword>
<feature type="region of interest" description="Disordered" evidence="3">
    <location>
        <begin position="552"/>
        <end position="583"/>
    </location>
</feature>
<dbReference type="InterPro" id="IPR009072">
    <property type="entry name" value="Histone-fold"/>
</dbReference>
<organism evidence="5 6">
    <name type="scientific">Rhodotorula mucilaginosa</name>
    <name type="common">Yeast</name>
    <name type="synonym">Rhodotorula rubra</name>
    <dbReference type="NCBI Taxonomy" id="5537"/>
    <lineage>
        <taxon>Eukaryota</taxon>
        <taxon>Fungi</taxon>
        <taxon>Dikarya</taxon>
        <taxon>Basidiomycota</taxon>
        <taxon>Pucciniomycotina</taxon>
        <taxon>Microbotryomycetes</taxon>
        <taxon>Sporidiobolales</taxon>
        <taxon>Sporidiobolaceae</taxon>
        <taxon>Rhodotorula</taxon>
    </lineage>
</organism>
<dbReference type="GO" id="GO:0046982">
    <property type="term" value="F:protein heterodimerization activity"/>
    <property type="evidence" value="ECO:0007669"/>
    <property type="project" value="InterPro"/>
</dbReference>
<dbReference type="SMART" id="SM00297">
    <property type="entry name" value="BROMO"/>
    <property type="match status" value="1"/>
</dbReference>
<evidence type="ECO:0000256" key="2">
    <source>
        <dbReference type="PROSITE-ProRule" id="PRU00035"/>
    </source>
</evidence>
<feature type="compositionally biased region" description="Pro residues" evidence="3">
    <location>
        <begin position="250"/>
        <end position="265"/>
    </location>
</feature>
<protein>
    <submittedName>
        <fullName evidence="5">Transcriptional activator spt7</fullName>
    </submittedName>
</protein>
<evidence type="ECO:0000313" key="5">
    <source>
        <dbReference type="EMBL" id="KAG0655922.1"/>
    </source>
</evidence>
<accession>A0A9P6VUB8</accession>
<dbReference type="Pfam" id="PF00439">
    <property type="entry name" value="Bromodomain"/>
    <property type="match status" value="1"/>
</dbReference>
<dbReference type="GO" id="GO:0005198">
    <property type="term" value="F:structural molecule activity"/>
    <property type="evidence" value="ECO:0007669"/>
    <property type="project" value="TreeGrafter"/>
</dbReference>
<proteinExistence type="predicted"/>
<dbReference type="InterPro" id="IPR036427">
    <property type="entry name" value="Bromodomain-like_sf"/>
</dbReference>
<reference evidence="5 6" key="1">
    <citation type="submission" date="2020-11" db="EMBL/GenBank/DDBJ databases">
        <title>Kefir isolates.</title>
        <authorList>
            <person name="Marcisauskas S."/>
            <person name="Kim Y."/>
            <person name="Blasche S."/>
        </authorList>
    </citation>
    <scope>NUCLEOTIDE SEQUENCE [LARGE SCALE GENOMIC DNA]</scope>
    <source>
        <strain evidence="5 6">KR</strain>
    </source>
</reference>